<accession>A0A4Y2UE52</accession>
<gene>
    <name evidence="1" type="ORF">AVEN_69795_1</name>
</gene>
<evidence type="ECO:0000313" key="1">
    <source>
        <dbReference type="EMBL" id="GBO09896.1"/>
    </source>
</evidence>
<organism evidence="1 2">
    <name type="scientific">Araneus ventricosus</name>
    <name type="common">Orbweaver spider</name>
    <name type="synonym">Epeira ventricosa</name>
    <dbReference type="NCBI Taxonomy" id="182803"/>
    <lineage>
        <taxon>Eukaryota</taxon>
        <taxon>Metazoa</taxon>
        <taxon>Ecdysozoa</taxon>
        <taxon>Arthropoda</taxon>
        <taxon>Chelicerata</taxon>
        <taxon>Arachnida</taxon>
        <taxon>Araneae</taxon>
        <taxon>Araneomorphae</taxon>
        <taxon>Entelegynae</taxon>
        <taxon>Araneoidea</taxon>
        <taxon>Araneidae</taxon>
        <taxon>Araneus</taxon>
    </lineage>
</organism>
<proteinExistence type="predicted"/>
<sequence length="116" mass="12778">MLAVGEGQDGASVQQGLCPSSVHVTPGDRYLFHGLIGAIVLFMNCSRIMEKTPYLLQDPSPMEEAMTSRWSRNALIYKLSGHKEEADAVPALGNAGPYENNICAHEKKMKIFQHEC</sequence>
<protein>
    <submittedName>
        <fullName evidence="1">Uncharacterized protein</fullName>
    </submittedName>
</protein>
<evidence type="ECO:0000313" key="2">
    <source>
        <dbReference type="Proteomes" id="UP000499080"/>
    </source>
</evidence>
<dbReference type="AlphaFoldDB" id="A0A4Y2UE52"/>
<dbReference type="EMBL" id="BGPR01035189">
    <property type="protein sequence ID" value="GBO09896.1"/>
    <property type="molecule type" value="Genomic_DNA"/>
</dbReference>
<dbReference type="Proteomes" id="UP000499080">
    <property type="component" value="Unassembled WGS sequence"/>
</dbReference>
<comment type="caution">
    <text evidence="1">The sequence shown here is derived from an EMBL/GenBank/DDBJ whole genome shotgun (WGS) entry which is preliminary data.</text>
</comment>
<reference evidence="1 2" key="1">
    <citation type="journal article" date="2019" name="Sci. Rep.">
        <title>Orb-weaving spider Araneus ventricosus genome elucidates the spidroin gene catalogue.</title>
        <authorList>
            <person name="Kono N."/>
            <person name="Nakamura H."/>
            <person name="Ohtoshi R."/>
            <person name="Moran D.A.P."/>
            <person name="Shinohara A."/>
            <person name="Yoshida Y."/>
            <person name="Fujiwara M."/>
            <person name="Mori M."/>
            <person name="Tomita M."/>
            <person name="Arakawa K."/>
        </authorList>
    </citation>
    <scope>NUCLEOTIDE SEQUENCE [LARGE SCALE GENOMIC DNA]</scope>
</reference>
<name>A0A4Y2UE52_ARAVE</name>
<keyword evidence="2" id="KW-1185">Reference proteome</keyword>